<evidence type="ECO:0000313" key="9">
    <source>
        <dbReference type="Proteomes" id="UP001153076"/>
    </source>
</evidence>
<organism evidence="8 9">
    <name type="scientific">Carnegiea gigantea</name>
    <dbReference type="NCBI Taxonomy" id="171969"/>
    <lineage>
        <taxon>Eukaryota</taxon>
        <taxon>Viridiplantae</taxon>
        <taxon>Streptophyta</taxon>
        <taxon>Embryophyta</taxon>
        <taxon>Tracheophyta</taxon>
        <taxon>Spermatophyta</taxon>
        <taxon>Magnoliopsida</taxon>
        <taxon>eudicotyledons</taxon>
        <taxon>Gunneridae</taxon>
        <taxon>Pentapetalae</taxon>
        <taxon>Caryophyllales</taxon>
        <taxon>Cactineae</taxon>
        <taxon>Cactaceae</taxon>
        <taxon>Cactoideae</taxon>
        <taxon>Echinocereeae</taxon>
        <taxon>Carnegiea</taxon>
    </lineage>
</organism>
<keyword evidence="9" id="KW-1185">Reference proteome</keyword>
<dbReference type="AlphaFoldDB" id="A0A9Q1KVB9"/>
<dbReference type="GO" id="GO:0005680">
    <property type="term" value="C:anaphase-promoting complex"/>
    <property type="evidence" value="ECO:0007669"/>
    <property type="project" value="UniProtKB-ARBA"/>
</dbReference>
<dbReference type="SUPFAM" id="SSF48452">
    <property type="entry name" value="TPR-like"/>
    <property type="match status" value="1"/>
</dbReference>
<feature type="repeat" description="TPR" evidence="6">
    <location>
        <begin position="538"/>
        <end position="571"/>
    </location>
</feature>
<feature type="compositionally biased region" description="Polar residues" evidence="7">
    <location>
        <begin position="196"/>
        <end position="206"/>
    </location>
</feature>
<sequence>MYPFRSTDRRESAIHHFYQALSLDPFFWAAYEELRTLAVLAVQKQQLQVPSQDFFACSADHIPVSAKSLEEASPRLLKNIHVKDASGSNQGILQVTSQDFFACNVNHVQVSAKSFERGSPRQLKYINSNSVKDASRSHQGTVISSVAVNRPSHCAPSSLSFSNTPSPMAPQLSAIAPPPVFRNVKQNPSPAGAESSPRSTVNTTLQAPRRKKLRKISGRLLSDSGPRKSAQLSGETRENNAMSATIPTVNGASHSTKYLANSRFSIAGFRFVTTPKGLAWASENFEGGIRHETIIDDSLLNAQASIGPSCGNVRSAEHDVTLMNLSRKVHDDGVYSSALEILLGEGYRLSCMHKCQDALDVYQKLPPKHYNTGWVLSQVASSVLLIFYFNTEPVSAFDSARMVGRAYFELVDYLEADHAFSLARSLCPYSLDGMDVYSTVLYHLKDDLKLSCLAKELLSTDRLAPQTCICLLLCAMGNCYSLQKDHNTAVKNFQRAVQLSPRFAYAHTLCGHEHAASEDFENGIGSFQRALHVDQRHYNAWYGLGMVYLRQEKFEFAEHHFRMAFKTNPSSSVIMSYLGTALHALKRNEEALMMMEKAIIADRKNPLPLFQKAIIFSSMDNCNEALEVLEELKEYAPRECSIYALMGNIYKRKNMHGKAMLNFGLALDLKPAAADVATIKAAIEKLDVPDDFDNSLVS</sequence>
<evidence type="ECO:0000256" key="6">
    <source>
        <dbReference type="PROSITE-ProRule" id="PRU00339"/>
    </source>
</evidence>
<protein>
    <submittedName>
        <fullName evidence="8">Uncharacterized protein</fullName>
    </submittedName>
</protein>
<keyword evidence="3 6" id="KW-0802">TPR repeat</keyword>
<dbReference type="InterPro" id="IPR011990">
    <property type="entry name" value="TPR-like_helical_dom_sf"/>
</dbReference>
<dbReference type="FunFam" id="1.25.40.10:FF:000018">
    <property type="entry name" value="Cell division cycle protein 27 homolog B"/>
    <property type="match status" value="1"/>
</dbReference>
<dbReference type="Pfam" id="PF13181">
    <property type="entry name" value="TPR_8"/>
    <property type="match status" value="1"/>
</dbReference>
<dbReference type="GO" id="GO:0051301">
    <property type="term" value="P:cell division"/>
    <property type="evidence" value="ECO:0007669"/>
    <property type="project" value="TreeGrafter"/>
</dbReference>
<feature type="compositionally biased region" description="Basic residues" evidence="7">
    <location>
        <begin position="208"/>
        <end position="217"/>
    </location>
</feature>
<comment type="caution">
    <text evidence="8">The sequence shown here is derived from an EMBL/GenBank/DDBJ whole genome shotgun (WGS) entry which is preliminary data.</text>
</comment>
<evidence type="ECO:0000256" key="7">
    <source>
        <dbReference type="SAM" id="MobiDB-lite"/>
    </source>
</evidence>
<evidence type="ECO:0000256" key="1">
    <source>
        <dbReference type="ARBA" id="ARBA00004123"/>
    </source>
</evidence>
<dbReference type="PANTHER" id="PTHR12558:SF13">
    <property type="entry name" value="CELL DIVISION CYCLE PROTEIN 27 HOMOLOG"/>
    <property type="match status" value="1"/>
</dbReference>
<evidence type="ECO:0000256" key="3">
    <source>
        <dbReference type="ARBA" id="ARBA00022803"/>
    </source>
</evidence>
<comment type="similarity">
    <text evidence="5">Belongs to the APC3/CDC27 family.</text>
</comment>
<evidence type="ECO:0000256" key="2">
    <source>
        <dbReference type="ARBA" id="ARBA00022737"/>
    </source>
</evidence>
<feature type="compositionally biased region" description="Polar residues" evidence="7">
    <location>
        <begin position="230"/>
        <end position="248"/>
    </location>
</feature>
<dbReference type="GO" id="GO:0007091">
    <property type="term" value="P:metaphase/anaphase transition of mitotic cell cycle"/>
    <property type="evidence" value="ECO:0007669"/>
    <property type="project" value="TreeGrafter"/>
</dbReference>
<keyword evidence="4" id="KW-0539">Nucleus</keyword>
<feature type="compositionally biased region" description="Polar residues" evidence="7">
    <location>
        <begin position="155"/>
        <end position="166"/>
    </location>
</feature>
<comment type="subcellular location">
    <subcellularLocation>
        <location evidence="1">Nucleus</location>
    </subcellularLocation>
</comment>
<dbReference type="GO" id="GO:0031145">
    <property type="term" value="P:anaphase-promoting complex-dependent catabolic process"/>
    <property type="evidence" value="ECO:0007669"/>
    <property type="project" value="TreeGrafter"/>
</dbReference>
<evidence type="ECO:0000256" key="5">
    <source>
        <dbReference type="ARBA" id="ARBA00038210"/>
    </source>
</evidence>
<dbReference type="EMBL" id="JAKOGI010000020">
    <property type="protein sequence ID" value="KAJ8449538.1"/>
    <property type="molecule type" value="Genomic_DNA"/>
</dbReference>
<dbReference type="InterPro" id="IPR019734">
    <property type="entry name" value="TPR_rpt"/>
</dbReference>
<dbReference type="OrthoDB" id="329563at2759"/>
<dbReference type="PANTHER" id="PTHR12558">
    <property type="entry name" value="CELL DIVISION CYCLE 16,23,27"/>
    <property type="match status" value="1"/>
</dbReference>
<dbReference type="Pfam" id="PF13432">
    <property type="entry name" value="TPR_16"/>
    <property type="match status" value="1"/>
</dbReference>
<dbReference type="GO" id="GO:0005737">
    <property type="term" value="C:cytoplasm"/>
    <property type="evidence" value="ECO:0007669"/>
    <property type="project" value="TreeGrafter"/>
</dbReference>
<feature type="region of interest" description="Disordered" evidence="7">
    <location>
        <begin position="155"/>
        <end position="248"/>
    </location>
</feature>
<dbReference type="GO" id="GO:0016567">
    <property type="term" value="P:protein ubiquitination"/>
    <property type="evidence" value="ECO:0007669"/>
    <property type="project" value="TreeGrafter"/>
</dbReference>
<dbReference type="Proteomes" id="UP001153076">
    <property type="component" value="Unassembled WGS sequence"/>
</dbReference>
<feature type="repeat" description="TPR" evidence="6">
    <location>
        <begin position="470"/>
        <end position="503"/>
    </location>
</feature>
<evidence type="ECO:0000256" key="4">
    <source>
        <dbReference type="ARBA" id="ARBA00023242"/>
    </source>
</evidence>
<dbReference type="Gene3D" id="1.25.40.10">
    <property type="entry name" value="Tetratricopeptide repeat domain"/>
    <property type="match status" value="4"/>
</dbReference>
<dbReference type="SMART" id="SM00028">
    <property type="entry name" value="TPR"/>
    <property type="match status" value="6"/>
</dbReference>
<evidence type="ECO:0000313" key="8">
    <source>
        <dbReference type="EMBL" id="KAJ8449538.1"/>
    </source>
</evidence>
<dbReference type="SUPFAM" id="SSF81901">
    <property type="entry name" value="HCP-like"/>
    <property type="match status" value="1"/>
</dbReference>
<name>A0A9Q1KVB9_9CARY</name>
<dbReference type="PROSITE" id="PS50005">
    <property type="entry name" value="TPR"/>
    <property type="match status" value="2"/>
</dbReference>
<reference evidence="8" key="1">
    <citation type="submission" date="2022-04" db="EMBL/GenBank/DDBJ databases">
        <title>Carnegiea gigantea Genome sequencing and assembly v2.</title>
        <authorList>
            <person name="Copetti D."/>
            <person name="Sanderson M.J."/>
            <person name="Burquez A."/>
            <person name="Wojciechowski M.F."/>
        </authorList>
    </citation>
    <scope>NUCLEOTIDE SEQUENCE</scope>
    <source>
        <strain evidence="8">SGP5-SGP5p</strain>
        <tissue evidence="8">Aerial part</tissue>
    </source>
</reference>
<gene>
    <name evidence="8" type="ORF">Cgig2_005560</name>
</gene>
<proteinExistence type="inferred from homology"/>
<keyword evidence="2" id="KW-0677">Repeat</keyword>
<accession>A0A9Q1KVB9</accession>